<dbReference type="InterPro" id="IPR000172">
    <property type="entry name" value="GMC_OxRdtase_N"/>
</dbReference>
<dbReference type="PROSITE" id="PS00623">
    <property type="entry name" value="GMC_OXRED_1"/>
    <property type="match status" value="1"/>
</dbReference>
<dbReference type="GO" id="GO:0050660">
    <property type="term" value="F:flavin adenine dinucleotide binding"/>
    <property type="evidence" value="ECO:0007669"/>
    <property type="project" value="InterPro"/>
</dbReference>
<dbReference type="InterPro" id="IPR036188">
    <property type="entry name" value="FAD/NAD-bd_sf"/>
</dbReference>
<accession>A0A225AEA7</accession>
<evidence type="ECO:0000256" key="1">
    <source>
        <dbReference type="ARBA" id="ARBA00010790"/>
    </source>
</evidence>
<feature type="binding site" evidence="2">
    <location>
        <begin position="101"/>
        <end position="104"/>
    </location>
    <ligand>
        <name>FAD</name>
        <dbReference type="ChEBI" id="CHEBI:57692"/>
    </ligand>
</feature>
<evidence type="ECO:0000256" key="3">
    <source>
        <dbReference type="RuleBase" id="RU003968"/>
    </source>
</evidence>
<dbReference type="SUPFAM" id="SSF51905">
    <property type="entry name" value="FAD/NAD(P)-binding domain"/>
    <property type="match status" value="1"/>
</dbReference>
<comment type="similarity">
    <text evidence="1 3">Belongs to the GMC oxidoreductase family.</text>
</comment>
<dbReference type="PIRSF" id="PIRSF000137">
    <property type="entry name" value="Alcohol_oxidase"/>
    <property type="match status" value="1"/>
</dbReference>
<name>A0A225AEA7_TALAT</name>
<sequence>MSKNHSIPDEVDVVIAGGGTTGILVASRLAKADPTLSIVVLEHGPNTRDDPLVVNPAFYLMNIAPDSPRASFYKSKPSEALAGRESIVPTGRCLGGGSSINFMVYSRPQAIDFDAWNVTGWTGKDMIPMFKKYERFHDTDPDIDTSVHGYDGEFCVSAGTNAQPSFQQDFFKACSDVGISTTADVQSFHTANAVGKFNMWIDPNTGLRQDVPHCLLFPLIDQGISKLQVATDVSVTRILFDGNKRANAVEYSMNGADISTVKARKLVVLASGALGSPQILERSGVGDKQLLSKLGIHVVSDLPGVGNNYQDHNVIFYPYKSSAGISETIDGVVSGRLTLEEALKQKKETPGRNMIGWNGLDCVGKLRPVDPKSLHPTLQRAWEADFKTQAEKPLMLIATIAGYVGDHSCIDVGQYFSCGPYTPYPYSRGSIHITGPSTVDVPEFNCGFLSNPIDLEKLVWGYKLQREIVRRMSYYQGPLKEGHPTFPEGSKASYEVVDEASRSREQLIHIDYSAEDDEVIRKFIRERVHTTWHSLGTCAMKPREDGGVVDSSLNVHGVSGLKIVDLSICPFNVSANTYATALAVGEKAVLITAKELKIPYSVDPPINVPVTSKI</sequence>
<comment type="cofactor">
    <cofactor evidence="2">
        <name>FAD</name>
        <dbReference type="ChEBI" id="CHEBI:57692"/>
    </cofactor>
</comment>
<reference evidence="6 7" key="1">
    <citation type="submission" date="2015-06" db="EMBL/GenBank/DDBJ databases">
        <title>Talaromyces atroroseus IBT 11181 draft genome.</title>
        <authorList>
            <person name="Rasmussen K.B."/>
            <person name="Rasmussen S."/>
            <person name="Petersen B."/>
            <person name="Sicheritz-Ponten T."/>
            <person name="Mortensen U.H."/>
            <person name="Thrane U."/>
        </authorList>
    </citation>
    <scope>NUCLEOTIDE SEQUENCE [LARGE SCALE GENOMIC DNA]</scope>
    <source>
        <strain evidence="6 7">IBT 11181</strain>
    </source>
</reference>
<feature type="domain" description="Glucose-methanol-choline oxidoreductase N-terminal" evidence="4">
    <location>
        <begin position="91"/>
        <end position="114"/>
    </location>
</feature>
<feature type="binding site" evidence="2">
    <location>
        <begin position="20"/>
        <end position="21"/>
    </location>
    <ligand>
        <name>FAD</name>
        <dbReference type="ChEBI" id="CHEBI:57692"/>
    </ligand>
</feature>
<proteinExistence type="inferred from homology"/>
<organism evidence="6 7">
    <name type="scientific">Talaromyces atroroseus</name>
    <dbReference type="NCBI Taxonomy" id="1441469"/>
    <lineage>
        <taxon>Eukaryota</taxon>
        <taxon>Fungi</taxon>
        <taxon>Dikarya</taxon>
        <taxon>Ascomycota</taxon>
        <taxon>Pezizomycotina</taxon>
        <taxon>Eurotiomycetes</taxon>
        <taxon>Eurotiomycetidae</taxon>
        <taxon>Eurotiales</taxon>
        <taxon>Trichocomaceae</taxon>
        <taxon>Talaromyces</taxon>
        <taxon>Talaromyces sect. Trachyspermi</taxon>
    </lineage>
</organism>
<dbReference type="Pfam" id="PF00732">
    <property type="entry name" value="GMC_oxred_N"/>
    <property type="match status" value="1"/>
</dbReference>
<keyword evidence="7" id="KW-1185">Reference proteome</keyword>
<dbReference type="SUPFAM" id="SSF54373">
    <property type="entry name" value="FAD-linked reductases, C-terminal domain"/>
    <property type="match status" value="1"/>
</dbReference>
<dbReference type="InterPro" id="IPR007867">
    <property type="entry name" value="GMC_OxRtase_C"/>
</dbReference>
<dbReference type="PANTHER" id="PTHR11552">
    <property type="entry name" value="GLUCOSE-METHANOL-CHOLINE GMC OXIDOREDUCTASE"/>
    <property type="match status" value="1"/>
</dbReference>
<evidence type="ECO:0000256" key="2">
    <source>
        <dbReference type="PIRSR" id="PIRSR000137-2"/>
    </source>
</evidence>
<gene>
    <name evidence="6" type="ORF">UA08_05056</name>
</gene>
<dbReference type="Proteomes" id="UP000214365">
    <property type="component" value="Unassembled WGS sequence"/>
</dbReference>
<dbReference type="GO" id="GO:0016614">
    <property type="term" value="F:oxidoreductase activity, acting on CH-OH group of donors"/>
    <property type="evidence" value="ECO:0007669"/>
    <property type="project" value="InterPro"/>
</dbReference>
<dbReference type="AlphaFoldDB" id="A0A225AEA7"/>
<protein>
    <recommendedName>
        <fullName evidence="4 5">Glucose-methanol-choline oxidoreductase N-terminal domain-containing protein</fullName>
    </recommendedName>
</protein>
<keyword evidence="2 3" id="KW-0274">FAD</keyword>
<dbReference type="Gene3D" id="3.50.50.60">
    <property type="entry name" value="FAD/NAD(P)-binding domain"/>
    <property type="match status" value="1"/>
</dbReference>
<dbReference type="GeneID" id="31004812"/>
<evidence type="ECO:0000313" key="7">
    <source>
        <dbReference type="Proteomes" id="UP000214365"/>
    </source>
</evidence>
<dbReference type="OrthoDB" id="269227at2759"/>
<evidence type="ECO:0000259" key="5">
    <source>
        <dbReference type="PROSITE" id="PS00624"/>
    </source>
</evidence>
<evidence type="ECO:0000313" key="6">
    <source>
        <dbReference type="EMBL" id="OKL59581.1"/>
    </source>
</evidence>
<dbReference type="PANTHER" id="PTHR11552:SF78">
    <property type="entry name" value="GLUCOSE-METHANOL-CHOLINE OXIDOREDUCTASE N-TERMINAL DOMAIN-CONTAINING PROTEIN"/>
    <property type="match status" value="1"/>
</dbReference>
<comment type="caution">
    <text evidence="6">The sequence shown here is derived from an EMBL/GenBank/DDBJ whole genome shotgun (WGS) entry which is preliminary data.</text>
</comment>
<dbReference type="InterPro" id="IPR012132">
    <property type="entry name" value="GMC_OxRdtase"/>
</dbReference>
<dbReference type="Gene3D" id="3.30.560.10">
    <property type="entry name" value="Glucose Oxidase, domain 3"/>
    <property type="match status" value="1"/>
</dbReference>
<dbReference type="EMBL" id="LFMY01000007">
    <property type="protein sequence ID" value="OKL59581.1"/>
    <property type="molecule type" value="Genomic_DNA"/>
</dbReference>
<dbReference type="RefSeq" id="XP_020119702.1">
    <property type="nucleotide sequence ID" value="XM_020267808.1"/>
</dbReference>
<feature type="domain" description="Glucose-methanol-choline oxidoreductase N-terminal" evidence="5">
    <location>
        <begin position="272"/>
        <end position="286"/>
    </location>
</feature>
<dbReference type="STRING" id="1441469.A0A225AEA7"/>
<dbReference type="PROSITE" id="PS00624">
    <property type="entry name" value="GMC_OXRED_2"/>
    <property type="match status" value="1"/>
</dbReference>
<feature type="binding site" evidence="2">
    <location>
        <position position="235"/>
    </location>
    <ligand>
        <name>FAD</name>
        <dbReference type="ChEBI" id="CHEBI:57692"/>
    </ligand>
</feature>
<keyword evidence="3" id="KW-0285">Flavoprotein</keyword>
<dbReference type="Pfam" id="PF05199">
    <property type="entry name" value="GMC_oxred_C"/>
    <property type="match status" value="1"/>
</dbReference>
<evidence type="ECO:0000259" key="4">
    <source>
        <dbReference type="PROSITE" id="PS00623"/>
    </source>
</evidence>
<feature type="binding site" evidence="2">
    <location>
        <begin position="532"/>
        <end position="533"/>
    </location>
    <ligand>
        <name>FAD</name>
        <dbReference type="ChEBI" id="CHEBI:57692"/>
    </ligand>
</feature>